<dbReference type="EMBL" id="VTUX01000003">
    <property type="protein sequence ID" value="KAA1192586.1"/>
    <property type="molecule type" value="Genomic_DNA"/>
</dbReference>
<dbReference type="Proteomes" id="UP000323708">
    <property type="component" value="Unassembled WGS sequence"/>
</dbReference>
<sequence length="350" mass="40174">MNNTRMLKISNLRETLIRQAATLTQQLESVSDVLALFPLQHYVQLCEYHDSTNYACDLPKPQVNYLHRVDAAYDSDTACAYNQLALLQLSLNLVDKTCFLDLPTELQQLTLQWLERVLEDVGKQETGYYDALSPDARQLDNLKRDFAVCAGRALPVGGAWIVERRHLVYEKLFTDRRPSAISVQTATSGPYARVKSLVQKCGARDFLIAMRKRWYALNGRYKNYLVIHTADRYRRLFSERQLRGAYLNIALLLQSEEDLVGLYRSSWFLDPQVVAMEPKLAFLSATPVSNGARYGPCKPITGKDVDALLSRSRVRAAAYERGDYQPWAWAYLWRRAELLAWAERETQPHT</sequence>
<name>A0A5B0WZY4_9GAMM</name>
<reference evidence="1 2" key="1">
    <citation type="submission" date="2019-09" db="EMBL/GenBank/DDBJ databases">
        <authorList>
            <person name="Chen X.-Y."/>
        </authorList>
    </citation>
    <scope>NUCLEOTIDE SEQUENCE [LARGE SCALE GENOMIC DNA]</scope>
    <source>
        <strain evidence="1 2">NY5</strain>
    </source>
</reference>
<organism evidence="1 2">
    <name type="scientific">Pseudohalioglobus sediminis</name>
    <dbReference type="NCBI Taxonomy" id="2606449"/>
    <lineage>
        <taxon>Bacteria</taxon>
        <taxon>Pseudomonadati</taxon>
        <taxon>Pseudomonadota</taxon>
        <taxon>Gammaproteobacteria</taxon>
        <taxon>Cellvibrionales</taxon>
        <taxon>Halieaceae</taxon>
        <taxon>Pseudohalioglobus</taxon>
    </lineage>
</organism>
<evidence type="ECO:0000313" key="2">
    <source>
        <dbReference type="Proteomes" id="UP000323708"/>
    </source>
</evidence>
<dbReference type="AlphaFoldDB" id="A0A5B0WZY4"/>
<dbReference type="RefSeq" id="WP_149610869.1">
    <property type="nucleotide sequence ID" value="NZ_VTUX01000003.1"/>
</dbReference>
<gene>
    <name evidence="1" type="ORF">F0M18_07920</name>
</gene>
<evidence type="ECO:0000313" key="1">
    <source>
        <dbReference type="EMBL" id="KAA1192586.1"/>
    </source>
</evidence>
<proteinExistence type="predicted"/>
<accession>A0A5B0WZY4</accession>
<protein>
    <submittedName>
        <fullName evidence="1">Uncharacterized protein</fullName>
    </submittedName>
</protein>
<keyword evidence="2" id="KW-1185">Reference proteome</keyword>
<comment type="caution">
    <text evidence="1">The sequence shown here is derived from an EMBL/GenBank/DDBJ whole genome shotgun (WGS) entry which is preliminary data.</text>
</comment>